<dbReference type="OrthoDB" id="666658at2"/>
<protein>
    <submittedName>
        <fullName evidence="1">DUF481 domain-containing protein</fullName>
    </submittedName>
</protein>
<reference evidence="1 2" key="1">
    <citation type="submission" date="2018-08" db="EMBL/GenBank/DDBJ databases">
        <title>Chitinophagaceae sp. K23C18032701, a novel bacterium isolated from forest soil.</title>
        <authorList>
            <person name="Wang C."/>
        </authorList>
    </citation>
    <scope>NUCLEOTIDE SEQUENCE [LARGE SCALE GENOMIC DNA]</scope>
    <source>
        <strain evidence="1 2">K23C18032701</strain>
    </source>
</reference>
<dbReference type="EMBL" id="QTJU01000005">
    <property type="protein sequence ID" value="RFM27338.1"/>
    <property type="molecule type" value="Genomic_DNA"/>
</dbReference>
<sequence length="335" mass="37844">MRYIRKYISLLLLNICCLYSIGQKNDKVYLTNGDILTGEIKGMKLAILTFKMDGPGTISIKWEKVNRVVSVKVFDITLRHGEHLVEQVDSNFFQRHGYTLDDIVEMVNIENRFVKRFSGSANAGCSYAKSGNILQLNFSGSVTYRVPSFESSLAASTIRNQQLSDSTLTRKQDVKWTNLHYLKKANFITGELGWQENTELGIANRFLLNGAFGKTILANNHNRLLAAAGLSLNTEQATDAPGYTKNLDALVLSQYKRFYNTSPKLSLETDFYMYPALSDWGRIRLEIDVSTKIEVFHNFTIGLTFYDNYDSRPPAGASSTNDYNINFTVGYEFGN</sequence>
<evidence type="ECO:0000313" key="2">
    <source>
        <dbReference type="Proteomes" id="UP000261284"/>
    </source>
</evidence>
<dbReference type="InterPro" id="IPR007433">
    <property type="entry name" value="DUF481"/>
</dbReference>
<dbReference type="Proteomes" id="UP000261284">
    <property type="component" value="Unassembled WGS sequence"/>
</dbReference>
<dbReference type="Pfam" id="PF04338">
    <property type="entry name" value="DUF481"/>
    <property type="match status" value="1"/>
</dbReference>
<accession>A0A3E1NHT3</accession>
<name>A0A3E1NHT3_9BACT</name>
<dbReference type="RefSeq" id="WP_116848096.1">
    <property type="nucleotide sequence ID" value="NZ_QTJU01000005.1"/>
</dbReference>
<keyword evidence="2" id="KW-1185">Reference proteome</keyword>
<dbReference type="AlphaFoldDB" id="A0A3E1NHT3"/>
<evidence type="ECO:0000313" key="1">
    <source>
        <dbReference type="EMBL" id="RFM27338.1"/>
    </source>
</evidence>
<gene>
    <name evidence="1" type="ORF">DXN05_15035</name>
</gene>
<organism evidence="1 2">
    <name type="scientific">Deminuibacter soli</name>
    <dbReference type="NCBI Taxonomy" id="2291815"/>
    <lineage>
        <taxon>Bacteria</taxon>
        <taxon>Pseudomonadati</taxon>
        <taxon>Bacteroidota</taxon>
        <taxon>Chitinophagia</taxon>
        <taxon>Chitinophagales</taxon>
        <taxon>Chitinophagaceae</taxon>
        <taxon>Deminuibacter</taxon>
    </lineage>
</organism>
<comment type="caution">
    <text evidence="1">The sequence shown here is derived from an EMBL/GenBank/DDBJ whole genome shotgun (WGS) entry which is preliminary data.</text>
</comment>
<proteinExistence type="predicted"/>